<organism evidence="1 2">
    <name type="scientific">Cercopithifilaria johnstoni</name>
    <dbReference type="NCBI Taxonomy" id="2874296"/>
    <lineage>
        <taxon>Eukaryota</taxon>
        <taxon>Metazoa</taxon>
        <taxon>Ecdysozoa</taxon>
        <taxon>Nematoda</taxon>
        <taxon>Chromadorea</taxon>
        <taxon>Rhabditida</taxon>
        <taxon>Spirurina</taxon>
        <taxon>Spiruromorpha</taxon>
        <taxon>Filarioidea</taxon>
        <taxon>Onchocercidae</taxon>
        <taxon>Cercopithifilaria</taxon>
    </lineage>
</organism>
<gene>
    <name evidence="1" type="ORF">CJOHNSTONI_LOCUS1797</name>
</gene>
<accession>A0A8J2MJL1</accession>
<dbReference type="OrthoDB" id="5789004at2759"/>
<evidence type="ECO:0000313" key="1">
    <source>
        <dbReference type="EMBL" id="CAG9531393.1"/>
    </source>
</evidence>
<comment type="caution">
    <text evidence="1">The sequence shown here is derived from an EMBL/GenBank/DDBJ whole genome shotgun (WGS) entry which is preliminary data.</text>
</comment>
<dbReference type="Proteomes" id="UP000746747">
    <property type="component" value="Unassembled WGS sequence"/>
</dbReference>
<sequence>MYYFVFQRQEELQRRAELLFEQQLARESKIVDSIASLTKAASHLEQIGEFLLNTCRYGSVNGGTFSPNNS</sequence>
<keyword evidence="2" id="KW-1185">Reference proteome</keyword>
<protein>
    <submittedName>
        <fullName evidence="1">Uncharacterized protein</fullName>
    </submittedName>
</protein>
<reference evidence="1" key="1">
    <citation type="submission" date="2021-09" db="EMBL/GenBank/DDBJ databases">
        <authorList>
            <consortium name="Pathogen Informatics"/>
        </authorList>
    </citation>
    <scope>NUCLEOTIDE SEQUENCE</scope>
</reference>
<dbReference type="EMBL" id="CAKAEH010000573">
    <property type="protein sequence ID" value="CAG9531393.1"/>
    <property type="molecule type" value="Genomic_DNA"/>
</dbReference>
<dbReference type="AlphaFoldDB" id="A0A8J2MJL1"/>
<name>A0A8J2MJL1_9BILA</name>
<evidence type="ECO:0000313" key="2">
    <source>
        <dbReference type="Proteomes" id="UP000746747"/>
    </source>
</evidence>
<proteinExistence type="predicted"/>